<accession>A0A9D3MC53</accession>
<organism evidence="2 3">
    <name type="scientific">Anguilla anguilla</name>
    <name type="common">European freshwater eel</name>
    <name type="synonym">Muraena anguilla</name>
    <dbReference type="NCBI Taxonomy" id="7936"/>
    <lineage>
        <taxon>Eukaryota</taxon>
        <taxon>Metazoa</taxon>
        <taxon>Chordata</taxon>
        <taxon>Craniata</taxon>
        <taxon>Vertebrata</taxon>
        <taxon>Euteleostomi</taxon>
        <taxon>Actinopterygii</taxon>
        <taxon>Neopterygii</taxon>
        <taxon>Teleostei</taxon>
        <taxon>Anguilliformes</taxon>
        <taxon>Anguillidae</taxon>
        <taxon>Anguilla</taxon>
    </lineage>
</organism>
<comment type="caution">
    <text evidence="2">The sequence shown here is derived from an EMBL/GenBank/DDBJ whole genome shotgun (WGS) entry which is preliminary data.</text>
</comment>
<gene>
    <name evidence="2" type="ORF">ANANG_G00137550</name>
</gene>
<evidence type="ECO:0000313" key="2">
    <source>
        <dbReference type="EMBL" id="KAG5845317.1"/>
    </source>
</evidence>
<reference evidence="2" key="1">
    <citation type="submission" date="2021-01" db="EMBL/GenBank/DDBJ databases">
        <title>A chromosome-scale assembly of European eel, Anguilla anguilla.</title>
        <authorList>
            <person name="Henkel C."/>
            <person name="Jong-Raadsen S.A."/>
            <person name="Dufour S."/>
            <person name="Weltzien F.-A."/>
            <person name="Palstra A.P."/>
            <person name="Pelster B."/>
            <person name="Spaink H.P."/>
            <person name="Van Den Thillart G.E."/>
            <person name="Jansen H."/>
            <person name="Zahm M."/>
            <person name="Klopp C."/>
            <person name="Cedric C."/>
            <person name="Louis A."/>
            <person name="Berthelot C."/>
            <person name="Parey E."/>
            <person name="Roest Crollius H."/>
            <person name="Montfort J."/>
            <person name="Robinson-Rechavi M."/>
            <person name="Bucao C."/>
            <person name="Bouchez O."/>
            <person name="Gislard M."/>
            <person name="Lluch J."/>
            <person name="Milhes M."/>
            <person name="Lampietro C."/>
            <person name="Lopez Roques C."/>
            <person name="Donnadieu C."/>
            <person name="Braasch I."/>
            <person name="Desvignes T."/>
            <person name="Postlethwait J."/>
            <person name="Bobe J."/>
            <person name="Guiguen Y."/>
            <person name="Dirks R."/>
        </authorList>
    </citation>
    <scope>NUCLEOTIDE SEQUENCE</scope>
    <source>
        <strain evidence="2">Tag_6206</strain>
        <tissue evidence="2">Liver</tissue>
    </source>
</reference>
<sequence>MGTHNSDEHPMLEESVFHLENVLPKQLPSVSEIEHTDELNTSGNNTAGVKMDSFMHLLEKLGLSGSYPKKMTKKDVLVINSLSLSINEPTTEKELSNLYLYKLMILDYQARYLCVKPEAGSMSLNDGGVTAEDDEDFFDIGDKSTQSVSSKKEQIHPMDIHMAIFHCSNDFLRQYIFTKLSASQFGLPILVPSPCTEEVEFPLWALRHISRSWQSKNGSTSGKYNNRQMFNTPVPIVSFIRLGSSNYNSKSQILNGVISKQRHSVFFHRHCRGSTSNSLLMNGVVEIAWYCPGGKKDDIFDDCVAFLNLHGDAAEHPKQLEFLQAVSTVNVLLLSEHAMSEAAKKISQELCKSPVPLICLFSGKEHIQQSKNPRTVRIAAKNRNQAELTDELTSQIKQCICLNKQTTSLEGCSTAARKLQFKVDEDNKSCQDAYSQAKKLTCLLKKGNVPTLKERFLPLQGELWHDWCIKDKEQYRLRVKERESLEQQLSRISAEMKHIRLRQLKTPLK</sequence>
<dbReference type="Proteomes" id="UP001044222">
    <property type="component" value="Chromosome 7"/>
</dbReference>
<dbReference type="AlphaFoldDB" id="A0A9D3MC53"/>
<name>A0A9D3MC53_ANGAN</name>
<keyword evidence="3" id="KW-1185">Reference proteome</keyword>
<dbReference type="EMBL" id="JAFIRN010000007">
    <property type="protein sequence ID" value="KAG5845317.1"/>
    <property type="molecule type" value="Genomic_DNA"/>
</dbReference>
<feature type="domain" description="Up-regulator of cell proliferation-like" evidence="1">
    <location>
        <begin position="155"/>
        <end position="441"/>
    </location>
</feature>
<evidence type="ECO:0000313" key="3">
    <source>
        <dbReference type="Proteomes" id="UP001044222"/>
    </source>
</evidence>
<dbReference type="InterPro" id="IPR057365">
    <property type="entry name" value="URGCP"/>
</dbReference>
<dbReference type="PANTHER" id="PTHR22796:SF6">
    <property type="entry name" value="INTERFERON-INDUCED VERY LARGE GTPASE 1-RELATED"/>
    <property type="match status" value="1"/>
</dbReference>
<protein>
    <recommendedName>
        <fullName evidence="1">Up-regulator of cell proliferation-like domain-containing protein</fullName>
    </recommendedName>
</protein>
<dbReference type="PANTHER" id="PTHR22796">
    <property type="entry name" value="URG4-RELATED"/>
    <property type="match status" value="1"/>
</dbReference>
<evidence type="ECO:0000259" key="1">
    <source>
        <dbReference type="Pfam" id="PF25496"/>
    </source>
</evidence>
<dbReference type="Pfam" id="PF25496">
    <property type="entry name" value="URGCP"/>
    <property type="match status" value="1"/>
</dbReference>
<proteinExistence type="predicted"/>